<dbReference type="Proteomes" id="UP001208570">
    <property type="component" value="Unassembled WGS sequence"/>
</dbReference>
<keyword evidence="3" id="KW-0677">Repeat</keyword>
<evidence type="ECO:0000259" key="9">
    <source>
        <dbReference type="PROSITE" id="PS50157"/>
    </source>
</evidence>
<evidence type="ECO:0000313" key="10">
    <source>
        <dbReference type="EMBL" id="KAK2144762.1"/>
    </source>
</evidence>
<keyword evidence="6" id="KW-0539">Nucleus</keyword>
<dbReference type="PANTHER" id="PTHR24403:SF67">
    <property type="entry name" value="FI01116P-RELATED"/>
    <property type="match status" value="1"/>
</dbReference>
<feature type="region of interest" description="Disordered" evidence="8">
    <location>
        <begin position="465"/>
        <end position="497"/>
    </location>
</feature>
<keyword evidence="11" id="KW-1185">Reference proteome</keyword>
<dbReference type="AlphaFoldDB" id="A0AAD9J1C3"/>
<sequence>MAASCVGAQEINSQLLNSGSIFNMKSPAKPGRGSASTSDIPLAINTKGSLIELAHKLKWAYKNFCPKDDKGDDEEDSLCISDPWQNGMKQRPPLDPDRYVIQSIHCDSRPHPLLAYGDSLFQNTIPGQQYSYTSLGTVHNYNGSAYSSTNGYLPFSSALAMNQMLQRRTDETDNVDESKVNSVEVERPKESNTEKSPDSRDESIQKFLTDYGEILTMKPSKNGVVGPSLWNLLTATKEIRELDHTKLIRSFKIGKPANEVLLEKMASRLLDEDDAHHEKDEKVDVVQNGTCDDAEVTSDELELECPKLQPTNPLDIRDRLITPLSEFEVSAICSSAVDFVVKHKTPARVLNQLAVMQLQHGKDLYPDHLFTQRFEQLHSSDGLRRYKCPKCMYQTDNKSHLRRHVSSVHFIGMPYYCYICHKEFPRSEKVKAHFMKFHPDVEYNHRLVRKDNYFGVGYCPETLKNGQETTPRRSPSIKLTPTNMRTSSMSSDRSIVNSTPLSLNSHPTHNLLAQALGAVASNGSHNEGREHKPVWKSPVKSEAGEKRYYCPQCPYTGKDIWHLKRHVNDVHQQLKDLKCPMCDYSTGRKHRLVTHMKNHGQLFCFHCDFSTENLVIFQAHVKVCSLASRRAQHKCPRCDRACTNRKQLQYHQFREHGIIMFCCSKCMFYSENNQEYKEHLQQHKDQHLDYICQVCNEVLPDYRSLRSHLTSHKQSPPSAASTTTPEKGNRSTEKKTQDKLKCPSCPFECSYYHIMKEHRLVHTDNFLKCDVSDCSFTTVWPQIMEHHKKNQHGTSNGGNVDKSSLELSPKGKGTFICPVCQNNRPPFKYKRSFDKHMAQHKEDEEKCPLCPQVFYFRASLKQHLKQDHQARVIEVSSSDEESSEDLTESDSDKEHQREQQSHSLSQAHLGSPGNQTSVQESSQFIQL</sequence>
<dbReference type="PROSITE" id="PS00028">
    <property type="entry name" value="ZINC_FINGER_C2H2_1"/>
    <property type="match status" value="4"/>
</dbReference>
<dbReference type="GO" id="GO:0010468">
    <property type="term" value="P:regulation of gene expression"/>
    <property type="evidence" value="ECO:0007669"/>
    <property type="project" value="TreeGrafter"/>
</dbReference>
<dbReference type="GO" id="GO:0005634">
    <property type="term" value="C:nucleus"/>
    <property type="evidence" value="ECO:0007669"/>
    <property type="project" value="UniProtKB-SubCell"/>
</dbReference>
<accession>A0AAD9J1C3</accession>
<dbReference type="SMART" id="SM00355">
    <property type="entry name" value="ZnF_C2H2"/>
    <property type="match status" value="12"/>
</dbReference>
<evidence type="ECO:0000256" key="5">
    <source>
        <dbReference type="ARBA" id="ARBA00022833"/>
    </source>
</evidence>
<feature type="compositionally biased region" description="Basic and acidic residues" evidence="8">
    <location>
        <begin position="890"/>
        <end position="900"/>
    </location>
</feature>
<feature type="region of interest" description="Disordered" evidence="8">
    <location>
        <begin position="167"/>
        <end position="203"/>
    </location>
</feature>
<dbReference type="InterPro" id="IPR013087">
    <property type="entry name" value="Znf_C2H2_type"/>
</dbReference>
<dbReference type="InterPro" id="IPR036236">
    <property type="entry name" value="Znf_C2H2_sf"/>
</dbReference>
<proteinExistence type="predicted"/>
<dbReference type="PANTHER" id="PTHR24403">
    <property type="entry name" value="ZINC FINGER PROTEIN"/>
    <property type="match status" value="1"/>
</dbReference>
<dbReference type="Pfam" id="PF23611">
    <property type="entry name" value="zf-C2H2_16"/>
    <property type="match status" value="1"/>
</dbReference>
<keyword evidence="4 7" id="KW-0863">Zinc-finger</keyword>
<protein>
    <recommendedName>
        <fullName evidence="9">C2H2-type domain-containing protein</fullName>
    </recommendedName>
</protein>
<dbReference type="PROSITE" id="PS50157">
    <property type="entry name" value="ZINC_FINGER_C2H2_2"/>
    <property type="match status" value="2"/>
</dbReference>
<evidence type="ECO:0000256" key="4">
    <source>
        <dbReference type="ARBA" id="ARBA00022771"/>
    </source>
</evidence>
<evidence type="ECO:0000256" key="6">
    <source>
        <dbReference type="ARBA" id="ARBA00023242"/>
    </source>
</evidence>
<dbReference type="EMBL" id="JAODUP010000733">
    <property type="protein sequence ID" value="KAK2144762.1"/>
    <property type="molecule type" value="Genomic_DNA"/>
</dbReference>
<evidence type="ECO:0000256" key="3">
    <source>
        <dbReference type="ARBA" id="ARBA00022737"/>
    </source>
</evidence>
<feature type="region of interest" description="Disordered" evidence="8">
    <location>
        <begin position="707"/>
        <end position="735"/>
    </location>
</feature>
<comment type="subcellular location">
    <subcellularLocation>
        <location evidence="1">Nucleus</location>
    </subcellularLocation>
</comment>
<evidence type="ECO:0000313" key="11">
    <source>
        <dbReference type="Proteomes" id="UP001208570"/>
    </source>
</evidence>
<keyword evidence="5" id="KW-0862">Zinc</keyword>
<evidence type="ECO:0000256" key="1">
    <source>
        <dbReference type="ARBA" id="ARBA00004123"/>
    </source>
</evidence>
<dbReference type="InterPro" id="IPR056438">
    <property type="entry name" value="Znf-C2H2_CTCF"/>
</dbReference>
<feature type="domain" description="C2H2-type" evidence="9">
    <location>
        <begin position="690"/>
        <end position="717"/>
    </location>
</feature>
<evidence type="ECO:0000256" key="7">
    <source>
        <dbReference type="PROSITE-ProRule" id="PRU00042"/>
    </source>
</evidence>
<feature type="compositionally biased region" description="Polar residues" evidence="8">
    <location>
        <begin position="712"/>
        <end position="726"/>
    </location>
</feature>
<feature type="compositionally biased region" description="Polar residues" evidence="8">
    <location>
        <begin position="901"/>
        <end position="927"/>
    </location>
</feature>
<feature type="domain" description="C2H2-type" evidence="9">
    <location>
        <begin position="386"/>
        <end position="414"/>
    </location>
</feature>
<dbReference type="Gene3D" id="3.30.160.60">
    <property type="entry name" value="Classic Zinc Finger"/>
    <property type="match status" value="4"/>
</dbReference>
<feature type="region of interest" description="Disordered" evidence="8">
    <location>
        <begin position="871"/>
        <end position="927"/>
    </location>
</feature>
<dbReference type="GO" id="GO:0008270">
    <property type="term" value="F:zinc ion binding"/>
    <property type="evidence" value="ECO:0007669"/>
    <property type="project" value="UniProtKB-KW"/>
</dbReference>
<feature type="compositionally biased region" description="Acidic residues" evidence="8">
    <location>
        <begin position="877"/>
        <end position="889"/>
    </location>
</feature>
<comment type="caution">
    <text evidence="10">The sequence shown here is derived from an EMBL/GenBank/DDBJ whole genome shotgun (WGS) entry which is preliminary data.</text>
</comment>
<evidence type="ECO:0000256" key="8">
    <source>
        <dbReference type="SAM" id="MobiDB-lite"/>
    </source>
</evidence>
<gene>
    <name evidence="10" type="ORF">LSH36_733g01023</name>
</gene>
<keyword evidence="2" id="KW-0479">Metal-binding</keyword>
<evidence type="ECO:0000256" key="2">
    <source>
        <dbReference type="ARBA" id="ARBA00022723"/>
    </source>
</evidence>
<dbReference type="SUPFAM" id="SSF57667">
    <property type="entry name" value="beta-beta-alpha zinc fingers"/>
    <property type="match status" value="2"/>
</dbReference>
<name>A0AAD9J1C3_9ANNE</name>
<reference evidence="10" key="1">
    <citation type="journal article" date="2023" name="Mol. Biol. Evol.">
        <title>Third-Generation Sequencing Reveals the Adaptive Role of the Epigenome in Three Deep-Sea Polychaetes.</title>
        <authorList>
            <person name="Perez M."/>
            <person name="Aroh O."/>
            <person name="Sun Y."/>
            <person name="Lan Y."/>
            <person name="Juniper S.K."/>
            <person name="Young C.R."/>
            <person name="Angers B."/>
            <person name="Qian P.Y."/>
        </authorList>
    </citation>
    <scope>NUCLEOTIDE SEQUENCE</scope>
    <source>
        <strain evidence="10">P08H-3</strain>
    </source>
</reference>
<organism evidence="10 11">
    <name type="scientific">Paralvinella palmiformis</name>
    <dbReference type="NCBI Taxonomy" id="53620"/>
    <lineage>
        <taxon>Eukaryota</taxon>
        <taxon>Metazoa</taxon>
        <taxon>Spiralia</taxon>
        <taxon>Lophotrochozoa</taxon>
        <taxon>Annelida</taxon>
        <taxon>Polychaeta</taxon>
        <taxon>Sedentaria</taxon>
        <taxon>Canalipalpata</taxon>
        <taxon>Terebellida</taxon>
        <taxon>Terebelliformia</taxon>
        <taxon>Alvinellidae</taxon>
        <taxon>Paralvinella</taxon>
    </lineage>
</organism>
<dbReference type="InterPro" id="IPR050688">
    <property type="entry name" value="Zinc_finger/UBP_domain"/>
</dbReference>